<evidence type="ECO:0000313" key="1">
    <source>
        <dbReference type="EMBL" id="MDB6178965.1"/>
    </source>
</evidence>
<evidence type="ECO:0000313" key="2">
    <source>
        <dbReference type="Proteomes" id="UP001165641"/>
    </source>
</evidence>
<dbReference type="EMBL" id="JAQBIE010000024">
    <property type="protein sequence ID" value="MDB6178965.1"/>
    <property type="molecule type" value="Genomic_DNA"/>
</dbReference>
<dbReference type="Proteomes" id="UP001165641">
    <property type="component" value="Unassembled WGS sequence"/>
</dbReference>
<comment type="caution">
    <text evidence="1">The sequence shown here is derived from an EMBL/GenBank/DDBJ whole genome shotgun (WGS) entry which is preliminary data.</text>
</comment>
<organism evidence="1 2">
    <name type="scientific">Paracoccus onchidii</name>
    <dbReference type="NCBI Taxonomy" id="3017813"/>
    <lineage>
        <taxon>Bacteria</taxon>
        <taxon>Pseudomonadati</taxon>
        <taxon>Pseudomonadota</taxon>
        <taxon>Alphaproteobacteria</taxon>
        <taxon>Rhodobacterales</taxon>
        <taxon>Paracoccaceae</taxon>
        <taxon>Paracoccus</taxon>
    </lineage>
</organism>
<sequence length="83" mass="9539">MSERNQAKKRTDLFVDPSLVRPNEKIGGGFFVFSRHPDSGRIRPSRFPFEHPDYASAKAALDRIKENQADREYGIFQEVRADA</sequence>
<reference evidence="1" key="1">
    <citation type="submission" date="2022-12" db="EMBL/GenBank/DDBJ databases">
        <title>Paracoccus onchidii sp. nov., isolated from a marine invertebrate from the South China Sea.</title>
        <authorList>
            <person name="Xu S."/>
            <person name="Liu Z."/>
            <person name="Xu Y."/>
        </authorList>
    </citation>
    <scope>NUCLEOTIDE SEQUENCE</scope>
    <source>
        <strain evidence="1">Z330</strain>
    </source>
</reference>
<proteinExistence type="predicted"/>
<evidence type="ECO:0008006" key="3">
    <source>
        <dbReference type="Google" id="ProtNLM"/>
    </source>
</evidence>
<keyword evidence="2" id="KW-1185">Reference proteome</keyword>
<protein>
    <recommendedName>
        <fullName evidence="3">WGR domain-containing protein</fullName>
    </recommendedName>
</protein>
<gene>
    <name evidence="1" type="ORF">PAF17_15850</name>
</gene>
<accession>A0ABT4ZJS0</accession>
<name>A0ABT4ZJS0_9RHOB</name>
<dbReference type="RefSeq" id="WP_271890081.1">
    <property type="nucleotide sequence ID" value="NZ_JAQBIE010000024.1"/>
</dbReference>